<name>A0A7R9YQZ1_9CHLO</name>
<evidence type="ECO:0000256" key="2">
    <source>
        <dbReference type="ARBA" id="ARBA00012502"/>
    </source>
</evidence>
<evidence type="ECO:0000313" key="6">
    <source>
        <dbReference type="EMBL" id="CAD8280847.1"/>
    </source>
</evidence>
<dbReference type="EMBL" id="HBEC01001864">
    <property type="protein sequence ID" value="CAD8280847.1"/>
    <property type="molecule type" value="Transcribed_RNA"/>
</dbReference>
<dbReference type="GO" id="GO:0008113">
    <property type="term" value="F:peptide-methionine (S)-S-oxide reductase activity"/>
    <property type="evidence" value="ECO:0007669"/>
    <property type="project" value="UniProtKB-EC"/>
</dbReference>
<dbReference type="SUPFAM" id="SSF55068">
    <property type="entry name" value="Peptide methionine sulfoxide reductase"/>
    <property type="match status" value="1"/>
</dbReference>
<keyword evidence="3" id="KW-0560">Oxidoreductase</keyword>
<dbReference type="Pfam" id="PF01625">
    <property type="entry name" value="PMSR"/>
    <property type="match status" value="1"/>
</dbReference>
<evidence type="ECO:0000256" key="3">
    <source>
        <dbReference type="ARBA" id="ARBA00023002"/>
    </source>
</evidence>
<comment type="similarity">
    <text evidence="1">Belongs to the MsrA Met sulfoxide reductase family.</text>
</comment>
<accession>A0A7R9YQZ1</accession>
<organism evidence="6">
    <name type="scientific">Chlamydomonas euryale</name>
    <dbReference type="NCBI Taxonomy" id="1486919"/>
    <lineage>
        <taxon>Eukaryota</taxon>
        <taxon>Viridiplantae</taxon>
        <taxon>Chlorophyta</taxon>
        <taxon>core chlorophytes</taxon>
        <taxon>Chlorophyceae</taxon>
        <taxon>CS clade</taxon>
        <taxon>Chlamydomonadales</taxon>
        <taxon>Chlamydomonadaceae</taxon>
        <taxon>Chlamydomonas</taxon>
    </lineage>
</organism>
<dbReference type="InterPro" id="IPR036509">
    <property type="entry name" value="Met_Sox_Rdtase_MsrA_sf"/>
</dbReference>
<sequence>MATAYAVALRSASSRAATAPVRPAARRCVATRAAAHPNRAADMFKQAGSAAAAAVLALTVTGAPVLAEELPDTVYFGNGCFWGRQKDFVDTEKKMGRVPESITSIVGYAGGPKAGPDGSVCYYYSDPRTVYESLGHAEVVKVNIDGSASQDTQTQFRMFADTYFSQFRQSNRGMQRLDPQDAGPAYRNVVGLPGGVKSPLFKVLQEANVNNMDLREGTGNTMKNWGPLAKASEDDLLNVVWVYDSNALPFYQAEQYHQMHNGIGKAFPKDYRVDLKEMMVAKGLIKPTGCPELPF</sequence>
<dbReference type="InterPro" id="IPR002569">
    <property type="entry name" value="Met_Sox_Rdtase_MsrA_dom"/>
</dbReference>
<dbReference type="AlphaFoldDB" id="A0A7R9YQZ1"/>
<gene>
    <name evidence="6" type="ORF">CEUR00632_LOCUS882</name>
</gene>
<dbReference type="EC" id="1.8.4.11" evidence="2"/>
<feature type="domain" description="Peptide methionine sulphoxide reductase MsrA" evidence="5">
    <location>
        <begin position="73"/>
        <end position="190"/>
    </location>
</feature>
<evidence type="ECO:0000259" key="5">
    <source>
        <dbReference type="Pfam" id="PF01625"/>
    </source>
</evidence>
<reference evidence="6" key="1">
    <citation type="submission" date="2021-01" db="EMBL/GenBank/DDBJ databases">
        <authorList>
            <person name="Corre E."/>
            <person name="Pelletier E."/>
            <person name="Niang G."/>
            <person name="Scheremetjew M."/>
            <person name="Finn R."/>
            <person name="Kale V."/>
            <person name="Holt S."/>
            <person name="Cochrane G."/>
            <person name="Meng A."/>
            <person name="Brown T."/>
            <person name="Cohen L."/>
        </authorList>
    </citation>
    <scope>NUCLEOTIDE SEQUENCE</scope>
    <source>
        <strain evidence="6">CCMP219</strain>
    </source>
</reference>
<evidence type="ECO:0000256" key="1">
    <source>
        <dbReference type="ARBA" id="ARBA00005591"/>
    </source>
</evidence>
<dbReference type="Gene3D" id="3.30.1060.10">
    <property type="entry name" value="Peptide methionine sulphoxide reductase MsrA"/>
    <property type="match status" value="1"/>
</dbReference>
<protein>
    <recommendedName>
        <fullName evidence="2">peptide-methionine (S)-S-oxide reductase</fullName>
        <ecNumber evidence="2">1.8.4.11</ecNumber>
    </recommendedName>
    <alternativeName>
        <fullName evidence="4">Peptide-methionine (S)-S-oxide reductase</fullName>
    </alternativeName>
</protein>
<evidence type="ECO:0000256" key="4">
    <source>
        <dbReference type="ARBA" id="ARBA00030643"/>
    </source>
</evidence>
<proteinExistence type="inferred from homology"/>